<reference evidence="2 3" key="1">
    <citation type="submission" date="2019-11" db="EMBL/GenBank/DDBJ databases">
        <authorList>
            <person name="Im W.T."/>
        </authorList>
    </citation>
    <scope>NUCLEOTIDE SEQUENCE [LARGE SCALE GENOMIC DNA]</scope>
    <source>
        <strain evidence="2 3">SB-02</strain>
    </source>
</reference>
<feature type="domain" description="DUF6602" evidence="1">
    <location>
        <begin position="21"/>
        <end position="121"/>
    </location>
</feature>
<sequence>MKFEEYFHYTEKLLNAQSDVAEVIQHMGIRGKVREFFVKEIIEKHFNNRITISRGVVNLDNEENEGQVDLILTNDYALVAAFTPEDIGVNADDCKMIIEVKTNATSADIEAFNKRAKTIKQNCFDTTPLCGMFCYKIDILKTTLLERFSYVYDKEFEIYTVDGNREFEYPHIDFFVCIDQTEFEDFTGTSEFFLRKDTSELSDGSYDLSENLPALKDFLKMIKGILKH</sequence>
<evidence type="ECO:0000313" key="3">
    <source>
        <dbReference type="Proteomes" id="UP000426027"/>
    </source>
</evidence>
<dbReference type="KEGG" id="fls:GLV81_10395"/>
<keyword evidence="3" id="KW-1185">Reference proteome</keyword>
<dbReference type="EMBL" id="CP046566">
    <property type="protein sequence ID" value="QGW28451.1"/>
    <property type="molecule type" value="Genomic_DNA"/>
</dbReference>
<accession>A0A6I6H1D9</accession>
<gene>
    <name evidence="2" type="ORF">GLV81_10395</name>
</gene>
<proteinExistence type="predicted"/>
<dbReference type="AlphaFoldDB" id="A0A6I6H1D9"/>
<protein>
    <recommendedName>
        <fullName evidence="1">DUF6602 domain-containing protein</fullName>
    </recommendedName>
</protein>
<dbReference type="Pfam" id="PF20247">
    <property type="entry name" value="DUF6602"/>
    <property type="match status" value="1"/>
</dbReference>
<evidence type="ECO:0000259" key="1">
    <source>
        <dbReference type="Pfam" id="PF20247"/>
    </source>
</evidence>
<evidence type="ECO:0000313" key="2">
    <source>
        <dbReference type="EMBL" id="QGW28451.1"/>
    </source>
</evidence>
<dbReference type="RefSeq" id="WP_157478807.1">
    <property type="nucleotide sequence ID" value="NZ_CP046566.1"/>
</dbReference>
<organism evidence="2 3">
    <name type="scientific">Phnomibacter ginsenosidimutans</name>
    <dbReference type="NCBI Taxonomy" id="2676868"/>
    <lineage>
        <taxon>Bacteria</taxon>
        <taxon>Pseudomonadati</taxon>
        <taxon>Bacteroidota</taxon>
        <taxon>Chitinophagia</taxon>
        <taxon>Chitinophagales</taxon>
        <taxon>Chitinophagaceae</taxon>
        <taxon>Phnomibacter</taxon>
    </lineage>
</organism>
<dbReference type="Proteomes" id="UP000426027">
    <property type="component" value="Chromosome"/>
</dbReference>
<dbReference type="InterPro" id="IPR046537">
    <property type="entry name" value="DUF6602"/>
</dbReference>
<name>A0A6I6H1D9_9BACT</name>